<keyword evidence="6 7" id="KW-0472">Membrane</keyword>
<comment type="caution">
    <text evidence="10">The sequence shown here is derived from an EMBL/GenBank/DDBJ whole genome shotgun (WGS) entry which is preliminary data.</text>
</comment>
<dbReference type="Gene3D" id="3.40.1710.10">
    <property type="entry name" value="abc type-2 transporter like domain"/>
    <property type="match status" value="1"/>
</dbReference>
<sequence length="369" mass="41561">MKWLCDLFKYYIQTFKNIAKNSSILTTMILSVFFYSFFYPVAYQAQTAEHLPIIIVDEEQSAVTQMLIQQASKSPHIDIIEITSDFEYAKRRVQQQKVDSILLLPHNLSSSLARGEVGGIGLYLSAAYFLRTKQVGLGLASAIENSLAEYTEKFGNISHFKIAIPIHQTPLFNPLSGYGSYIFPAVAPLIIHQTIVLGLCMLIAAYREKKWQSSVTEFFAIYLAALTIGCLGCYYLFGFIFWFNDYPRGGNFWGMLIAVPIFVSSTIAIGMLLASYLDISERAGHLIVFTSIPLFLLSGAAWPLQAMPSWMQYFAQLFPSTHGINLFIQLNQMGVPSSIIVPKLIYLATFTGIVMVWAYYRLAYVSHKK</sequence>
<dbReference type="InterPro" id="IPR013525">
    <property type="entry name" value="ABC2_TM"/>
</dbReference>
<comment type="similarity">
    <text evidence="2">Belongs to the ABC-2 integral membrane protein family.</text>
</comment>
<dbReference type="PANTHER" id="PTHR30294">
    <property type="entry name" value="MEMBRANE COMPONENT OF ABC TRANSPORTER YHHJ-RELATED"/>
    <property type="match status" value="1"/>
</dbReference>
<dbReference type="PANTHER" id="PTHR30294:SF46">
    <property type="entry name" value="ABC TRANSPORTER PERMEASE"/>
    <property type="match status" value="1"/>
</dbReference>
<name>A0A371YR59_9GAMM</name>
<reference evidence="10 11" key="2">
    <citation type="submission" date="2018-08" db="EMBL/GenBank/DDBJ databases">
        <title>The draft genome of Acinetobacter sichuanensis strain WCHAc060041.</title>
        <authorList>
            <person name="Qin J."/>
            <person name="Feng Y."/>
            <person name="Zong Z."/>
        </authorList>
    </citation>
    <scope>NUCLEOTIDE SEQUENCE [LARGE SCALE GENOMIC DNA]</scope>
    <source>
        <strain evidence="10 11">WCHAc060041</strain>
    </source>
</reference>
<dbReference type="AlphaFoldDB" id="A0A371YR59"/>
<evidence type="ECO:0000256" key="3">
    <source>
        <dbReference type="ARBA" id="ARBA00022475"/>
    </source>
</evidence>
<protein>
    <submittedName>
        <fullName evidence="10">ABC transporter permease</fullName>
    </submittedName>
</protein>
<dbReference type="OrthoDB" id="9811522at2"/>
<comment type="subcellular location">
    <subcellularLocation>
        <location evidence="1">Cell membrane</location>
        <topology evidence="1">Multi-pass membrane protein</topology>
    </subcellularLocation>
</comment>
<evidence type="ECO:0000313" key="9">
    <source>
        <dbReference type="EMBL" id="MFC2995053.1"/>
    </source>
</evidence>
<dbReference type="Proteomes" id="UP001595455">
    <property type="component" value="Unassembled WGS sequence"/>
</dbReference>
<dbReference type="GO" id="GO:0043190">
    <property type="term" value="C:ATP-binding cassette (ABC) transporter complex"/>
    <property type="evidence" value="ECO:0007669"/>
    <property type="project" value="InterPro"/>
</dbReference>
<gene>
    <name evidence="9" type="ORF">ACFODO_07160</name>
    <name evidence="10" type="ORF">C9E89_008175</name>
</gene>
<feature type="transmembrane region" description="Helical" evidence="7">
    <location>
        <begin position="255"/>
        <end position="274"/>
    </location>
</feature>
<evidence type="ECO:0000256" key="2">
    <source>
        <dbReference type="ARBA" id="ARBA00007783"/>
    </source>
</evidence>
<dbReference type="GO" id="GO:0140359">
    <property type="term" value="F:ABC-type transporter activity"/>
    <property type="evidence" value="ECO:0007669"/>
    <property type="project" value="InterPro"/>
</dbReference>
<feature type="transmembrane region" description="Helical" evidence="7">
    <location>
        <begin position="21"/>
        <end position="42"/>
    </location>
</feature>
<feature type="transmembrane region" description="Helical" evidence="7">
    <location>
        <begin position="286"/>
        <end position="304"/>
    </location>
</feature>
<accession>A0A371YR59</accession>
<keyword evidence="3" id="KW-1003">Cell membrane</keyword>
<evidence type="ECO:0000256" key="4">
    <source>
        <dbReference type="ARBA" id="ARBA00022692"/>
    </source>
</evidence>
<dbReference type="PRINTS" id="PR00164">
    <property type="entry name" value="ABC2TRNSPORT"/>
</dbReference>
<reference evidence="9" key="4">
    <citation type="submission" date="2024-09" db="EMBL/GenBank/DDBJ databases">
        <authorList>
            <person name="Sun Q."/>
            <person name="Mori K."/>
        </authorList>
    </citation>
    <scope>NUCLEOTIDE SEQUENCE</scope>
    <source>
        <strain evidence="9">KCTC 62575</strain>
    </source>
</reference>
<keyword evidence="5 7" id="KW-1133">Transmembrane helix</keyword>
<evidence type="ECO:0000256" key="5">
    <source>
        <dbReference type="ARBA" id="ARBA00022989"/>
    </source>
</evidence>
<dbReference type="Pfam" id="PF12698">
    <property type="entry name" value="ABC2_membrane_3"/>
    <property type="match status" value="1"/>
</dbReference>
<evidence type="ECO:0000313" key="11">
    <source>
        <dbReference type="Proteomes" id="UP000240957"/>
    </source>
</evidence>
<evidence type="ECO:0000256" key="7">
    <source>
        <dbReference type="SAM" id="Phobius"/>
    </source>
</evidence>
<dbReference type="InterPro" id="IPR051449">
    <property type="entry name" value="ABC-2_transporter_component"/>
</dbReference>
<dbReference type="InterPro" id="IPR000412">
    <property type="entry name" value="ABC_2_transport"/>
</dbReference>
<keyword evidence="12" id="KW-1185">Reference proteome</keyword>
<dbReference type="EMBL" id="PYIX02000010">
    <property type="protein sequence ID" value="RFC83960.1"/>
    <property type="molecule type" value="Genomic_DNA"/>
</dbReference>
<reference evidence="9" key="1">
    <citation type="journal article" date="2014" name="Int. J. Syst. Evol. Microbiol.">
        <title>Complete genome of a new Firmicutes species belonging to the dominant human colonic microbiota ('Ruminococcus bicirculans') reveals two chromosomes and a selective capacity to utilize plant glucans.</title>
        <authorList>
            <consortium name="NISC Comparative Sequencing Program"/>
            <person name="Wegmann U."/>
            <person name="Louis P."/>
            <person name="Goesmann A."/>
            <person name="Henrissat B."/>
            <person name="Duncan S.H."/>
            <person name="Flint H.J."/>
        </authorList>
    </citation>
    <scope>NUCLEOTIDE SEQUENCE</scope>
    <source>
        <strain evidence="9">KCTC 62575</strain>
    </source>
</reference>
<reference evidence="12" key="3">
    <citation type="journal article" date="2019" name="Int. J. Syst. Evol. Microbiol.">
        <title>The Global Catalogue of Microorganisms (GCM) 10K type strain sequencing project: providing services to taxonomists for standard genome sequencing and annotation.</title>
        <authorList>
            <consortium name="The Broad Institute Genomics Platform"/>
            <consortium name="The Broad Institute Genome Sequencing Center for Infectious Disease"/>
            <person name="Wu L."/>
            <person name="Ma J."/>
        </authorList>
    </citation>
    <scope>NUCLEOTIDE SEQUENCE [LARGE SCALE GENOMIC DNA]</scope>
    <source>
        <strain evidence="12">KCTC 62575</strain>
    </source>
</reference>
<feature type="transmembrane region" description="Helical" evidence="7">
    <location>
        <begin position="218"/>
        <end position="243"/>
    </location>
</feature>
<evidence type="ECO:0000256" key="6">
    <source>
        <dbReference type="ARBA" id="ARBA00023136"/>
    </source>
</evidence>
<organism evidence="10 11">
    <name type="scientific">Acinetobacter sichuanensis</name>
    <dbReference type="NCBI Taxonomy" id="2136183"/>
    <lineage>
        <taxon>Bacteria</taxon>
        <taxon>Pseudomonadati</taxon>
        <taxon>Pseudomonadota</taxon>
        <taxon>Gammaproteobacteria</taxon>
        <taxon>Moraxellales</taxon>
        <taxon>Moraxellaceae</taxon>
        <taxon>Acinetobacter</taxon>
    </lineage>
</organism>
<dbReference type="Proteomes" id="UP000240957">
    <property type="component" value="Unassembled WGS sequence"/>
</dbReference>
<dbReference type="EMBL" id="JBHRSF010000014">
    <property type="protein sequence ID" value="MFC2995053.1"/>
    <property type="molecule type" value="Genomic_DNA"/>
</dbReference>
<feature type="domain" description="ABC-2 type transporter transmembrane" evidence="8">
    <location>
        <begin position="23"/>
        <end position="357"/>
    </location>
</feature>
<keyword evidence="4 7" id="KW-0812">Transmembrane</keyword>
<feature type="transmembrane region" description="Helical" evidence="7">
    <location>
        <begin position="340"/>
        <end position="360"/>
    </location>
</feature>
<dbReference type="RefSeq" id="WP_107007755.1">
    <property type="nucleotide sequence ID" value="NZ_JBHRSF010000014.1"/>
</dbReference>
<evidence type="ECO:0000256" key="1">
    <source>
        <dbReference type="ARBA" id="ARBA00004651"/>
    </source>
</evidence>
<feature type="transmembrane region" description="Helical" evidence="7">
    <location>
        <begin position="181"/>
        <end position="206"/>
    </location>
</feature>
<evidence type="ECO:0000313" key="12">
    <source>
        <dbReference type="Proteomes" id="UP001595455"/>
    </source>
</evidence>
<proteinExistence type="inferred from homology"/>
<evidence type="ECO:0000259" key="8">
    <source>
        <dbReference type="Pfam" id="PF12698"/>
    </source>
</evidence>
<evidence type="ECO:0000313" key="10">
    <source>
        <dbReference type="EMBL" id="RFC83960.1"/>
    </source>
</evidence>